<keyword evidence="2" id="KW-0378">Hydrolase</keyword>
<dbReference type="EMBL" id="JAJNDB010000006">
    <property type="protein sequence ID" value="MCD2196545.1"/>
    <property type="molecule type" value="Genomic_DNA"/>
</dbReference>
<gene>
    <name evidence="2" type="ORF">LQ327_24525</name>
</gene>
<sequence length="399" mass="42466">MPSAASSSASDPDDDSTTSSDGAGLLPAVVGSALHEAGTALHRVGAAAVNVRDRLVSGHLADTRRMPRTAVTGDRGWSLYRYAPLPQGPTGVGDPILLVPPLGAPDLAFDLRRGNSLVEFLLEQGRTVYVVTYDAAFWRGRRRGLETWVDDVVPTAVERVAADEGGDAPRPVHLAGWSLGGLFVLLTAAGHLELPIASVTAFASPVDVDAVPIVAPFRSIAEYTGGQIFTTAYRLLGGFPAPAVRAAFQLASVDRYITKPVTILTHLDDRELLEQMEAVDDLMNNMVAYPGRAFGQVYHHVIRGNEVATDSVRIDGRPVRLADVTAPVLLIAGSDDGIAPVAGVRRGTELLTSSSDLRFSVEPGGHLGVLAGRRARDHSWATFLDFVSTHDDEALDDDR</sequence>
<dbReference type="RefSeq" id="WP_230738405.1">
    <property type="nucleotide sequence ID" value="NZ_JAJNDB010000006.1"/>
</dbReference>
<keyword evidence="3" id="KW-1185">Reference proteome</keyword>
<comment type="caution">
    <text evidence="2">The sequence shown here is derived from an EMBL/GenBank/DDBJ whole genome shotgun (WGS) entry which is preliminary data.</text>
</comment>
<dbReference type="GO" id="GO:0016787">
    <property type="term" value="F:hydrolase activity"/>
    <property type="evidence" value="ECO:0007669"/>
    <property type="project" value="UniProtKB-KW"/>
</dbReference>
<dbReference type="Gene3D" id="3.40.50.1820">
    <property type="entry name" value="alpha/beta hydrolase"/>
    <property type="match status" value="1"/>
</dbReference>
<accession>A0ABS8PE35</accession>
<evidence type="ECO:0000313" key="2">
    <source>
        <dbReference type="EMBL" id="MCD2196545.1"/>
    </source>
</evidence>
<reference evidence="2 3" key="1">
    <citation type="submission" date="2021-11" db="EMBL/GenBank/DDBJ databases">
        <title>Draft genome sequence of Actinomycetospora sp. SF1 isolated from the rhizosphere soil.</title>
        <authorList>
            <person name="Duangmal K."/>
            <person name="Chantavorakit T."/>
        </authorList>
    </citation>
    <scope>NUCLEOTIDE SEQUENCE [LARGE SCALE GENOMIC DNA]</scope>
    <source>
        <strain evidence="2 3">TBRC 5722</strain>
    </source>
</reference>
<dbReference type="InterPro" id="IPR051321">
    <property type="entry name" value="PHA/PHB_synthase"/>
</dbReference>
<organism evidence="2 3">
    <name type="scientific">Actinomycetospora endophytica</name>
    <dbReference type="NCBI Taxonomy" id="2291215"/>
    <lineage>
        <taxon>Bacteria</taxon>
        <taxon>Bacillati</taxon>
        <taxon>Actinomycetota</taxon>
        <taxon>Actinomycetes</taxon>
        <taxon>Pseudonocardiales</taxon>
        <taxon>Pseudonocardiaceae</taxon>
        <taxon>Actinomycetospora</taxon>
    </lineage>
</organism>
<dbReference type="PANTHER" id="PTHR36837:SF2">
    <property type="entry name" value="POLY(3-HYDROXYALKANOATE) POLYMERASE SUBUNIT PHAC"/>
    <property type="match status" value="1"/>
</dbReference>
<evidence type="ECO:0000313" key="3">
    <source>
        <dbReference type="Proteomes" id="UP001199469"/>
    </source>
</evidence>
<dbReference type="PANTHER" id="PTHR36837">
    <property type="entry name" value="POLY(3-HYDROXYALKANOATE) POLYMERASE SUBUNIT PHAC"/>
    <property type="match status" value="1"/>
</dbReference>
<dbReference type="Proteomes" id="UP001199469">
    <property type="component" value="Unassembled WGS sequence"/>
</dbReference>
<dbReference type="InterPro" id="IPR029058">
    <property type="entry name" value="AB_hydrolase_fold"/>
</dbReference>
<dbReference type="SUPFAM" id="SSF53474">
    <property type="entry name" value="alpha/beta-Hydrolases"/>
    <property type="match status" value="1"/>
</dbReference>
<proteinExistence type="predicted"/>
<feature type="compositionally biased region" description="Low complexity" evidence="1">
    <location>
        <begin position="1"/>
        <end position="10"/>
    </location>
</feature>
<feature type="region of interest" description="Disordered" evidence="1">
    <location>
        <begin position="1"/>
        <end position="24"/>
    </location>
</feature>
<name>A0ABS8PE35_9PSEU</name>
<protein>
    <submittedName>
        <fullName evidence="2">Alpha/beta fold hydrolase</fullName>
    </submittedName>
</protein>
<evidence type="ECO:0000256" key="1">
    <source>
        <dbReference type="SAM" id="MobiDB-lite"/>
    </source>
</evidence>